<dbReference type="Proteomes" id="UP000271573">
    <property type="component" value="Chromosome"/>
</dbReference>
<accession>A0A3G9IYD1</accession>
<evidence type="ECO:0000313" key="2">
    <source>
        <dbReference type="EMBL" id="BBH17423.1"/>
    </source>
</evidence>
<dbReference type="KEGG" id="nbe:Back2_17100"/>
<evidence type="ECO:0008006" key="4">
    <source>
        <dbReference type="Google" id="ProtNLM"/>
    </source>
</evidence>
<organism evidence="2 3">
    <name type="scientific">Nocardioides baekrokdamisoli</name>
    <dbReference type="NCBI Taxonomy" id="1804624"/>
    <lineage>
        <taxon>Bacteria</taxon>
        <taxon>Bacillati</taxon>
        <taxon>Actinomycetota</taxon>
        <taxon>Actinomycetes</taxon>
        <taxon>Propionibacteriales</taxon>
        <taxon>Nocardioidaceae</taxon>
        <taxon>Nocardioides</taxon>
    </lineage>
</organism>
<dbReference type="AlphaFoldDB" id="A0A3G9IYD1"/>
<keyword evidence="1" id="KW-0732">Signal</keyword>
<evidence type="ECO:0000313" key="3">
    <source>
        <dbReference type="Proteomes" id="UP000271573"/>
    </source>
</evidence>
<sequence>MRKGCGFARRRLALARTVSAVAASLFAAGLALTIEPSTLGASALTSSLTAPAIAQGGRVNIHGGVLHRTGCLRPVVVQQHASGAWRPIAQANATVNGYFSIALPTSHVGTFSFRAVAPGRCGYAAAFGSPLSLNVTVPMPPRPANPITHATASPTDPGVAVQLVWTPTTIGATQIVIRRVSGSTPASSPVQGTLVDTLTPADQTVGSFIDTQGLTPGGTYSYSWFYQDSTGAWSPPVSATAVASAPPAGFSWTPGAVLEPMTSAARGFSCATTNFCMATNGHSYYTFNGTAWSSPATFPLDVPSMTASALGPTGELLSCGSPTFCVAVGADQMSIWDGTSWAPATSLDSIFPTNVSLSGPDVHARAAGLSCVSATWCMLVNEDLQSAIWDGSTWTTLASIRPGENAFAMGLWCNSPTACILDGFDSIDAAWNGSTWTNLGPSIGLAADACGSATMCIGFTNDGTPLTSSGNTGSWSRGQASLWPGQQVNGIRASCSSATSCVAVAAVGSDLERTSYNGIAWSTPAVLLAGANNTGFVQCDSSRCVAIAHEAGDFSNEVAFTETLGLWGGPHTIVHDNVEVAAACKPGGACAVVDSTGNVRALLGSTWSAPLNVDPSAQVTGVACNAVVCGVIDAGGGAVMYSANGWQARQVVDSVGLDAITCASDGSCVAVDGNGGTVRYENGVWSPPAPRPAPQNNPMATAGWKIGCGSANYCVLADPYNAWINAGTGWTLLTSPPGEGVDTTTAFAAPGALACSAPTTCTLTGDQIPYLYANWLPDDSWSGRPIQLQDTYAPQYLSDGLSMACPAADLCVVTETANGDIATISQTGATSTSSPINLNGADSVACSSTSFCLGLDNYGVIATATR</sequence>
<evidence type="ECO:0000256" key="1">
    <source>
        <dbReference type="SAM" id="SignalP"/>
    </source>
</evidence>
<protein>
    <recommendedName>
        <fullName evidence="4">Fibronectin type-III domain-containing protein</fullName>
    </recommendedName>
</protein>
<gene>
    <name evidence="2" type="ORF">Back2_17100</name>
</gene>
<dbReference type="EMBL" id="AP019307">
    <property type="protein sequence ID" value="BBH17423.1"/>
    <property type="molecule type" value="Genomic_DNA"/>
</dbReference>
<keyword evidence="3" id="KW-1185">Reference proteome</keyword>
<reference evidence="2 3" key="1">
    <citation type="submission" date="2018-11" db="EMBL/GenBank/DDBJ databases">
        <title>Complete genome sequence of Nocardioides baekrokdamisoli strain KCTC 39748.</title>
        <authorList>
            <person name="Kang S.W."/>
            <person name="Lee K.C."/>
            <person name="Kim K.K."/>
            <person name="Kim J.S."/>
            <person name="Kim D.S."/>
            <person name="Ko S.H."/>
            <person name="Yang S.H."/>
            <person name="Shin Y.K."/>
            <person name="Lee J.S."/>
        </authorList>
    </citation>
    <scope>NUCLEOTIDE SEQUENCE [LARGE SCALE GENOMIC DNA]</scope>
    <source>
        <strain evidence="2 3">KCTC 39748</strain>
    </source>
</reference>
<proteinExistence type="predicted"/>
<feature type="chain" id="PRO_5038445965" description="Fibronectin type-III domain-containing protein" evidence="1">
    <location>
        <begin position="28"/>
        <end position="866"/>
    </location>
</feature>
<name>A0A3G9IYD1_9ACTN</name>
<feature type="signal peptide" evidence="1">
    <location>
        <begin position="1"/>
        <end position="27"/>
    </location>
</feature>